<keyword evidence="5" id="KW-1185">Reference proteome</keyword>
<evidence type="ECO:0000256" key="3">
    <source>
        <dbReference type="SAM" id="MobiDB-lite"/>
    </source>
</evidence>
<comment type="caution">
    <text evidence="4">The sequence shown here is derived from an EMBL/GenBank/DDBJ whole genome shotgun (WGS) entry which is preliminary data.</text>
</comment>
<dbReference type="Gene3D" id="1.25.40.10">
    <property type="entry name" value="Tetratricopeptide repeat domain"/>
    <property type="match status" value="1"/>
</dbReference>
<reference evidence="4 5" key="1">
    <citation type="submission" date="2013-07" db="EMBL/GenBank/DDBJ databases">
        <authorList>
            <person name="Stoco P.H."/>
            <person name="Wagner G."/>
            <person name="Gerber A."/>
            <person name="Zaha A."/>
            <person name="Thompson C."/>
            <person name="Bartholomeu D.C."/>
            <person name="Luckemeyer D.D."/>
            <person name="Bahia D."/>
            <person name="Loreto E."/>
            <person name="Prestes E.B."/>
            <person name="Lima F.M."/>
            <person name="Rodrigues-Luiz G."/>
            <person name="Vallejo G.A."/>
            <person name="Filho J.F."/>
            <person name="Monteiro K.M."/>
            <person name="Tyler K.M."/>
            <person name="de Almeida L.G."/>
            <person name="Ortiz M.F."/>
            <person name="Siervo M.A."/>
            <person name="de Moraes M.H."/>
            <person name="Cunha O.L."/>
            <person name="Mendonca-Neto R."/>
            <person name="Silva R."/>
            <person name="Teixeira S.M."/>
            <person name="Murta S.M."/>
            <person name="Sincero T.C."/>
            <person name="Mendes T.A."/>
            <person name="Urmenyi T.P."/>
            <person name="Silva V.G."/>
            <person name="da Rocha W.D."/>
            <person name="Andersson B."/>
            <person name="Romanha A.J."/>
            <person name="Steindel M."/>
            <person name="de Vasconcelos A.T."/>
            <person name="Grisard E.C."/>
        </authorList>
    </citation>
    <scope>NUCLEOTIDE SEQUENCE [LARGE SCALE GENOMIC DNA]</scope>
    <source>
        <strain evidence="4 5">SC58</strain>
    </source>
</reference>
<dbReference type="VEuPathDB" id="TriTrypDB:TRSC58_06198"/>
<feature type="region of interest" description="Disordered" evidence="3">
    <location>
        <begin position="1"/>
        <end position="34"/>
    </location>
</feature>
<dbReference type="EMBL" id="AUPL01006198">
    <property type="protein sequence ID" value="ESL06133.1"/>
    <property type="molecule type" value="Genomic_DNA"/>
</dbReference>
<name>A0A061IT34_TRYRA</name>
<dbReference type="OrthoDB" id="433738at2759"/>
<accession>A0A061IT34</accession>
<dbReference type="GO" id="GO:0051879">
    <property type="term" value="F:Hsp90 protein binding"/>
    <property type="evidence" value="ECO:0007669"/>
    <property type="project" value="TreeGrafter"/>
</dbReference>
<gene>
    <name evidence="4" type="ORF">TRSC58_06198</name>
</gene>
<sequence>MQEVPSSNPCWGGEEEEIEAHDSGRDSPSDESEWGTVTRTFCINGILEEREKKEDGGLVDGEGERQLYLPEPVITFTATQKPELPRLPPESLPPGCHVWVVDEDDVHLLLRENWDDSYSAVCNGRLCGTVVRHSNNVTLVLFYDEHLEMSYSLSLPRVCLSRVPMKVYDRSPGGSNRLFESCFGIGNLDPRAGRFREEAATSKINRQFYESLSVMEVQAPQALPQLAAVQENLNEGAYEAALALLDNLPSNVVNRVDVLVLRSRTNVFLGRYKEALKDALRAIEEEPRWVKGNLAAARAFSGVCKFEEAARQIKRARLLLPHSHELRRIEELNAFMLNMQVELPSNGLNLYLDAQYTKKLVSFRTFNKNEVVFKGDHVILAMESIFATSSDRCCVCLKPEGKMMRVPVDLEGNSSEKLACYCSVECQQRSSLFFVMELGRHRVAVERARDLISCTLAQTANQVPLDMTYMTTRLFLMICVTHERLASKRRQARRLNDISVTSNFSFEESCRSSGSDKTGYLPLKAALQHLGVYPLPTDQLSSSAREKMYVLYNTLTAFFSDSEKQRYPPALFYALYEYVCAFAVATHVRQPDSRIYYLPKIMGAVRHVEASEANCRVLVNETGTGIALVASRNIFPDETLSVPDWKGFNTG</sequence>
<dbReference type="SUPFAM" id="SSF48452">
    <property type="entry name" value="TPR-like"/>
    <property type="match status" value="1"/>
</dbReference>
<evidence type="ECO:0000313" key="4">
    <source>
        <dbReference type="EMBL" id="ESL06133.1"/>
    </source>
</evidence>
<dbReference type="InterPro" id="IPR011990">
    <property type="entry name" value="TPR-like_helical_dom_sf"/>
</dbReference>
<keyword evidence="1" id="KW-0677">Repeat</keyword>
<evidence type="ECO:0000256" key="1">
    <source>
        <dbReference type="ARBA" id="ARBA00022737"/>
    </source>
</evidence>
<evidence type="ECO:0000256" key="2">
    <source>
        <dbReference type="ARBA" id="ARBA00022803"/>
    </source>
</evidence>
<dbReference type="PANTHER" id="PTHR22904">
    <property type="entry name" value="TPR REPEAT CONTAINING PROTEIN"/>
    <property type="match status" value="1"/>
</dbReference>
<dbReference type="AlphaFoldDB" id="A0A061IT34"/>
<keyword evidence="2" id="KW-0802">TPR repeat</keyword>
<proteinExistence type="predicted"/>
<organism evidence="4 5">
    <name type="scientific">Trypanosoma rangeli SC58</name>
    <dbReference type="NCBI Taxonomy" id="429131"/>
    <lineage>
        <taxon>Eukaryota</taxon>
        <taxon>Discoba</taxon>
        <taxon>Euglenozoa</taxon>
        <taxon>Kinetoplastea</taxon>
        <taxon>Metakinetoplastina</taxon>
        <taxon>Trypanosomatida</taxon>
        <taxon>Trypanosomatidae</taxon>
        <taxon>Trypanosoma</taxon>
        <taxon>Herpetosoma</taxon>
    </lineage>
</organism>
<evidence type="ECO:0000313" key="5">
    <source>
        <dbReference type="Proteomes" id="UP000031737"/>
    </source>
</evidence>
<dbReference type="Proteomes" id="UP000031737">
    <property type="component" value="Unassembled WGS sequence"/>
</dbReference>
<protein>
    <submittedName>
        <fullName evidence="4">Uncharacterized protein</fullName>
    </submittedName>
</protein>
<dbReference type="PANTHER" id="PTHR22904:SF523">
    <property type="entry name" value="STRESS-INDUCED-PHOSPHOPROTEIN 1"/>
    <property type="match status" value="1"/>
</dbReference>